<feature type="transmembrane region" description="Helical" evidence="9">
    <location>
        <begin position="58"/>
        <end position="78"/>
    </location>
</feature>
<evidence type="ECO:0000256" key="4">
    <source>
        <dbReference type="ARBA" id="ARBA00022475"/>
    </source>
</evidence>
<dbReference type="STRING" id="582515.KR51_00000740"/>
<keyword evidence="6 9" id="KW-0812">Transmembrane</keyword>
<keyword evidence="5 9" id="KW-0169">Cobalamin biosynthesis</keyword>
<name>U5DNE1_9CHRO</name>
<dbReference type="InterPro" id="IPR004485">
    <property type="entry name" value="Cobalamin_biosynth_CobD/CbiB"/>
</dbReference>
<evidence type="ECO:0000256" key="8">
    <source>
        <dbReference type="ARBA" id="ARBA00023136"/>
    </source>
</evidence>
<dbReference type="GO" id="GO:0005886">
    <property type="term" value="C:plasma membrane"/>
    <property type="evidence" value="ECO:0007669"/>
    <property type="project" value="UniProtKB-SubCell"/>
</dbReference>
<dbReference type="GO" id="GO:0048472">
    <property type="term" value="F:threonine-phosphate decarboxylase activity"/>
    <property type="evidence" value="ECO:0007669"/>
    <property type="project" value="InterPro"/>
</dbReference>
<dbReference type="HAMAP" id="MF_00024">
    <property type="entry name" value="CobD_CbiB"/>
    <property type="match status" value="1"/>
</dbReference>
<comment type="pathway">
    <text evidence="2 9">Cofactor biosynthesis; adenosylcobalamin biosynthesis.</text>
</comment>
<evidence type="ECO:0000313" key="10">
    <source>
        <dbReference type="EMBL" id="ERN43181.1"/>
    </source>
</evidence>
<proteinExistence type="inferred from homology"/>
<dbReference type="RefSeq" id="WP_022603723.1">
    <property type="nucleotide sequence ID" value="NZ_ASSJ01000001.1"/>
</dbReference>
<dbReference type="PANTHER" id="PTHR34308">
    <property type="entry name" value="COBALAMIN BIOSYNTHESIS PROTEIN CBIB"/>
    <property type="match status" value="1"/>
</dbReference>
<dbReference type="InParanoid" id="U5DNE1"/>
<dbReference type="Pfam" id="PF03186">
    <property type="entry name" value="CobD_Cbib"/>
    <property type="match status" value="1"/>
</dbReference>
<keyword evidence="8 9" id="KW-0472">Membrane</keyword>
<dbReference type="PATRIC" id="fig|582515.4.peg.89"/>
<comment type="subcellular location">
    <subcellularLocation>
        <location evidence="1 9">Cell membrane</location>
        <topology evidence="1 9">Multi-pass membrane protein</topology>
    </subcellularLocation>
</comment>
<dbReference type="PANTHER" id="PTHR34308:SF1">
    <property type="entry name" value="COBALAMIN BIOSYNTHESIS PROTEIN CBIB"/>
    <property type="match status" value="1"/>
</dbReference>
<organism evidence="10 11">
    <name type="scientific">Rubidibacter lacunae KORDI 51-2</name>
    <dbReference type="NCBI Taxonomy" id="582515"/>
    <lineage>
        <taxon>Bacteria</taxon>
        <taxon>Bacillati</taxon>
        <taxon>Cyanobacteriota</taxon>
        <taxon>Cyanophyceae</taxon>
        <taxon>Oscillatoriophycideae</taxon>
        <taxon>Chroococcales</taxon>
        <taxon>Aphanothecaceae</taxon>
        <taxon>Rubidibacter</taxon>
    </lineage>
</organism>
<comment type="function">
    <text evidence="9">Converts cobyric acid to cobinamide by the addition of aminopropanol on the F carboxylic group.</text>
</comment>
<comment type="caution">
    <text evidence="9">Lacks conserved residue(s) required for the propagation of feature annotation.</text>
</comment>
<evidence type="ECO:0000313" key="11">
    <source>
        <dbReference type="Proteomes" id="UP000016960"/>
    </source>
</evidence>
<keyword evidence="7 9" id="KW-1133">Transmembrane helix</keyword>
<keyword evidence="10" id="KW-0436">Ligase</keyword>
<sequence length="327" mass="34239">MHDAIAAAVILVGAAGLDFCLGDPQQWLHPVQVMGVTIAGGTRAILATCPGGSLQRLAGVLMGVCTIIGSGLVGWGAVRLAGVLHPSLAIAVEIVLLASCFALRTLRRAAGEVLEPLAAGDLPAARSQLSRYVGRDTADLDEPEILRAVLETVAENTTDGVTAPLFYGIVGMALPGVTGPALALAYKGASTLDSMVGYRYEPYRDLGWFSARFEDVLTWLPCRLTVLTIAMLGGRPRAVWQLCRRDAALDPSPNAGWSECAFAASLGVQLGGTNYYQGAATFKPRLGEPERAIAPETIERALDLARNCFLLWLGLAVAGAGVAASIQ</sequence>
<accession>U5DNE1</accession>
<evidence type="ECO:0000256" key="2">
    <source>
        <dbReference type="ARBA" id="ARBA00004953"/>
    </source>
</evidence>
<evidence type="ECO:0000256" key="1">
    <source>
        <dbReference type="ARBA" id="ARBA00004651"/>
    </source>
</evidence>
<feature type="transmembrane region" description="Helical" evidence="9">
    <location>
        <begin position="309"/>
        <end position="326"/>
    </location>
</feature>
<reference evidence="10 11" key="1">
    <citation type="submission" date="2013-05" db="EMBL/GenBank/DDBJ databases">
        <title>Draft genome sequence of Rubidibacter lacunae KORDI 51-2.</title>
        <authorList>
            <person name="Choi D.H."/>
            <person name="Noh J.H."/>
            <person name="Kwon K.-K."/>
            <person name="Lee J.-H."/>
            <person name="Ryu J.-Y."/>
        </authorList>
    </citation>
    <scope>NUCLEOTIDE SEQUENCE [LARGE SCALE GENOMIC DNA]</scope>
    <source>
        <strain evidence="10 11">KORDI 51-2</strain>
    </source>
</reference>
<dbReference type="UniPathway" id="UPA00148"/>
<dbReference type="AlphaFoldDB" id="U5DNE1"/>
<gene>
    <name evidence="9" type="primary">cobD</name>
    <name evidence="10" type="ORF">KR51_00000740</name>
</gene>
<evidence type="ECO:0000256" key="3">
    <source>
        <dbReference type="ARBA" id="ARBA00006263"/>
    </source>
</evidence>
<evidence type="ECO:0000256" key="6">
    <source>
        <dbReference type="ARBA" id="ARBA00022692"/>
    </source>
</evidence>
<dbReference type="Proteomes" id="UP000016960">
    <property type="component" value="Unassembled WGS sequence"/>
</dbReference>
<comment type="caution">
    <text evidence="10">The sequence shown here is derived from an EMBL/GenBank/DDBJ whole genome shotgun (WGS) entry which is preliminary data.</text>
</comment>
<keyword evidence="11" id="KW-1185">Reference proteome</keyword>
<evidence type="ECO:0000256" key="5">
    <source>
        <dbReference type="ARBA" id="ARBA00022573"/>
    </source>
</evidence>
<protein>
    <recommendedName>
        <fullName evidence="9">Cobalamin biosynthesis protein CobD</fullName>
    </recommendedName>
</protein>
<feature type="transmembrane region" description="Helical" evidence="9">
    <location>
        <begin position="84"/>
        <end position="103"/>
    </location>
</feature>
<evidence type="ECO:0000256" key="9">
    <source>
        <dbReference type="HAMAP-Rule" id="MF_00024"/>
    </source>
</evidence>
<dbReference type="GO" id="GO:0009236">
    <property type="term" value="P:cobalamin biosynthetic process"/>
    <property type="evidence" value="ECO:0007669"/>
    <property type="project" value="UniProtKB-UniRule"/>
</dbReference>
<keyword evidence="4 9" id="KW-1003">Cell membrane</keyword>
<dbReference type="NCBIfam" id="TIGR00380">
    <property type="entry name" value="cobal_cbiB"/>
    <property type="match status" value="1"/>
</dbReference>
<dbReference type="GO" id="GO:0016874">
    <property type="term" value="F:ligase activity"/>
    <property type="evidence" value="ECO:0007669"/>
    <property type="project" value="UniProtKB-KW"/>
</dbReference>
<comment type="similarity">
    <text evidence="3 9">Belongs to the CobD/CbiB family.</text>
</comment>
<dbReference type="GO" id="GO:0015420">
    <property type="term" value="F:ABC-type vitamin B12 transporter activity"/>
    <property type="evidence" value="ECO:0007669"/>
    <property type="project" value="UniProtKB-UniRule"/>
</dbReference>
<dbReference type="eggNOG" id="COG1270">
    <property type="taxonomic scope" value="Bacteria"/>
</dbReference>
<dbReference type="EMBL" id="ASSJ01000001">
    <property type="protein sequence ID" value="ERN43181.1"/>
    <property type="molecule type" value="Genomic_DNA"/>
</dbReference>
<evidence type="ECO:0000256" key="7">
    <source>
        <dbReference type="ARBA" id="ARBA00022989"/>
    </source>
</evidence>